<accession>G8TW33</accession>
<sequence length="54" mass="5994">MGMREAIWALLAGFILGALFRWLKLPVPAPSSWGGILGIIGVFLGFSLMQYWLK</sequence>
<keyword evidence="1" id="KW-0472">Membrane</keyword>
<dbReference type="KEGG" id="sap:Sulac_2498"/>
<evidence type="ECO:0000256" key="1">
    <source>
        <dbReference type="SAM" id="Phobius"/>
    </source>
</evidence>
<dbReference type="EMBL" id="CP003179">
    <property type="protein sequence ID" value="AEW05960.1"/>
    <property type="molecule type" value="Genomic_DNA"/>
</dbReference>
<evidence type="ECO:0000313" key="2">
    <source>
        <dbReference type="EMBL" id="AEW05960.1"/>
    </source>
</evidence>
<dbReference type="STRING" id="679936.Sulac_2498"/>
<feature type="transmembrane region" description="Helical" evidence="1">
    <location>
        <begin position="6"/>
        <end position="23"/>
    </location>
</feature>
<dbReference type="AlphaFoldDB" id="G8TW33"/>
<dbReference type="NCBIfam" id="TIGR03510">
    <property type="entry name" value="XapX"/>
    <property type="match status" value="1"/>
</dbReference>
<dbReference type="InterPro" id="IPR020017">
    <property type="entry name" value="XapX_domain"/>
</dbReference>
<dbReference type="Proteomes" id="UP000005439">
    <property type="component" value="Chromosome"/>
</dbReference>
<dbReference type="HOGENOM" id="CLU_171061_3_0_9"/>
<reference evidence="2 3" key="2">
    <citation type="journal article" date="2012" name="Stand. Genomic Sci.">
        <title>Complete genome sequence of the moderately thermophilic mineral-sulfide-oxidizing firmicute Sulfobacillus acidophilus type strain (NAL(T)).</title>
        <authorList>
            <person name="Anderson I."/>
            <person name="Chertkov O."/>
            <person name="Chen A."/>
            <person name="Saunders E."/>
            <person name="Lapidus A."/>
            <person name="Nolan M."/>
            <person name="Lucas S."/>
            <person name="Hammon N."/>
            <person name="Deshpande S."/>
            <person name="Cheng J.F."/>
            <person name="Han C."/>
            <person name="Tapia R."/>
            <person name="Goodwin L.A."/>
            <person name="Pitluck S."/>
            <person name="Liolios K."/>
            <person name="Pagani I."/>
            <person name="Ivanova N."/>
            <person name="Mikhailova N."/>
            <person name="Pati A."/>
            <person name="Palaniappan K."/>
            <person name="Land M."/>
            <person name="Pan C."/>
            <person name="Rohde M."/>
            <person name="Pukall R."/>
            <person name="Goker M."/>
            <person name="Detter J.C."/>
            <person name="Woyke T."/>
            <person name="Bristow J."/>
            <person name="Eisen J.A."/>
            <person name="Markowitz V."/>
            <person name="Hugenholtz P."/>
            <person name="Kyrpides N.C."/>
            <person name="Klenk H.P."/>
            <person name="Mavromatis K."/>
        </authorList>
    </citation>
    <scope>NUCLEOTIDE SEQUENCE [LARGE SCALE GENOMIC DNA]</scope>
    <source>
        <strain evidence="3">ATCC 700253 / DSM 10332 / NAL</strain>
    </source>
</reference>
<keyword evidence="3" id="KW-1185">Reference proteome</keyword>
<feature type="transmembrane region" description="Helical" evidence="1">
    <location>
        <begin position="35"/>
        <end position="53"/>
    </location>
</feature>
<name>G8TW33_SULAD</name>
<evidence type="ECO:0000313" key="3">
    <source>
        <dbReference type="Proteomes" id="UP000005439"/>
    </source>
</evidence>
<gene>
    <name evidence="2" type="ordered locus">Sulac_2498</name>
</gene>
<reference evidence="3" key="1">
    <citation type="submission" date="2011-12" db="EMBL/GenBank/DDBJ databases">
        <title>The complete genome of chromosome of Sulfobacillus acidophilus DSM 10332.</title>
        <authorList>
            <person name="Lucas S."/>
            <person name="Han J."/>
            <person name="Lapidus A."/>
            <person name="Bruce D."/>
            <person name="Goodwin L."/>
            <person name="Pitluck S."/>
            <person name="Peters L."/>
            <person name="Kyrpides N."/>
            <person name="Mavromatis K."/>
            <person name="Ivanova N."/>
            <person name="Mikhailova N."/>
            <person name="Chertkov O."/>
            <person name="Saunders E."/>
            <person name="Detter J.C."/>
            <person name="Tapia R."/>
            <person name="Han C."/>
            <person name="Land M."/>
            <person name="Hauser L."/>
            <person name="Markowitz V."/>
            <person name="Cheng J.-F."/>
            <person name="Hugenholtz P."/>
            <person name="Woyke T."/>
            <person name="Wu D."/>
            <person name="Pukall R."/>
            <person name="Gehrich-Schroeter G."/>
            <person name="Schneider S."/>
            <person name="Klenk H.-P."/>
            <person name="Eisen J.A."/>
        </authorList>
    </citation>
    <scope>NUCLEOTIDE SEQUENCE [LARGE SCALE GENOMIC DNA]</scope>
    <source>
        <strain evidence="3">ATCC 700253 / DSM 10332 / NAL</strain>
    </source>
</reference>
<organism evidence="2 3">
    <name type="scientific">Sulfobacillus acidophilus (strain ATCC 700253 / DSM 10332 / NAL)</name>
    <dbReference type="NCBI Taxonomy" id="679936"/>
    <lineage>
        <taxon>Bacteria</taxon>
        <taxon>Bacillati</taxon>
        <taxon>Bacillota</taxon>
        <taxon>Clostridia</taxon>
        <taxon>Eubacteriales</taxon>
        <taxon>Clostridiales Family XVII. Incertae Sedis</taxon>
        <taxon>Sulfobacillus</taxon>
    </lineage>
</organism>
<dbReference type="PATRIC" id="fig|679936.5.peg.2587"/>
<keyword evidence="1" id="KW-1133">Transmembrane helix</keyword>
<proteinExistence type="predicted"/>
<keyword evidence="1" id="KW-0812">Transmembrane</keyword>
<protein>
    <submittedName>
        <fullName evidence="2">XapX domain protein</fullName>
    </submittedName>
</protein>